<feature type="domain" description="Putative zinc-finger" evidence="2">
    <location>
        <begin position="9"/>
        <end position="37"/>
    </location>
</feature>
<keyword evidence="1" id="KW-1133">Transmembrane helix</keyword>
<evidence type="ECO:0000259" key="2">
    <source>
        <dbReference type="Pfam" id="PF13490"/>
    </source>
</evidence>
<dbReference type="EMBL" id="JACRIW010000071">
    <property type="protein sequence ID" value="MBI5169840.1"/>
    <property type="molecule type" value="Genomic_DNA"/>
</dbReference>
<accession>A0A933W292</accession>
<protein>
    <submittedName>
        <fullName evidence="3">Zf-HC2 domain-containing protein</fullName>
    </submittedName>
</protein>
<keyword evidence="1" id="KW-0812">Transmembrane</keyword>
<feature type="transmembrane region" description="Helical" evidence="1">
    <location>
        <begin position="81"/>
        <end position="103"/>
    </location>
</feature>
<comment type="caution">
    <text evidence="3">The sequence shown here is derived from an EMBL/GenBank/DDBJ whole genome shotgun (WGS) entry which is preliminary data.</text>
</comment>
<evidence type="ECO:0000313" key="4">
    <source>
        <dbReference type="Proteomes" id="UP000696931"/>
    </source>
</evidence>
<sequence>MNHCPDSNHIQDYLDDELVPAQRVAFEAHLATCEACAGELAIYRRVFADLDALPLLSPSADLADRVLAEVMPAHVSRWPKFALWGYGSAVAASVAAIAAAVFLPGPRQWTYSLAADATRSLVGSLLFVLKSLNVAALQIVDLLHLGMDLLGKLGPVARALRLPLMQPAVAFIVCAAVLACVGMIWWMRPREKHTAAEGDHHVGILGF</sequence>
<reference evidence="3" key="1">
    <citation type="submission" date="2020-07" db="EMBL/GenBank/DDBJ databases">
        <title>Huge and variable diversity of episymbiotic CPR bacteria and DPANN archaea in groundwater ecosystems.</title>
        <authorList>
            <person name="He C.Y."/>
            <person name="Keren R."/>
            <person name="Whittaker M."/>
            <person name="Farag I.F."/>
            <person name="Doudna J."/>
            <person name="Cate J.H.D."/>
            <person name="Banfield J.F."/>
        </authorList>
    </citation>
    <scope>NUCLEOTIDE SEQUENCE</scope>
    <source>
        <strain evidence="3">NC_groundwater_1813_Pr3_B-0.1um_71_17</strain>
    </source>
</reference>
<feature type="transmembrane region" description="Helical" evidence="1">
    <location>
        <begin position="164"/>
        <end position="186"/>
    </location>
</feature>
<name>A0A933W292_UNCEI</name>
<gene>
    <name evidence="3" type="ORF">HZA61_10160</name>
</gene>
<dbReference type="AlphaFoldDB" id="A0A933W292"/>
<keyword evidence="1" id="KW-0472">Membrane</keyword>
<evidence type="ECO:0000256" key="1">
    <source>
        <dbReference type="SAM" id="Phobius"/>
    </source>
</evidence>
<dbReference type="InterPro" id="IPR027383">
    <property type="entry name" value="Znf_put"/>
</dbReference>
<dbReference type="Gene3D" id="1.10.10.1320">
    <property type="entry name" value="Anti-sigma factor, zinc-finger domain"/>
    <property type="match status" value="1"/>
</dbReference>
<dbReference type="InterPro" id="IPR041916">
    <property type="entry name" value="Anti_sigma_zinc_sf"/>
</dbReference>
<organism evidence="3 4">
    <name type="scientific">Eiseniibacteriota bacterium</name>
    <dbReference type="NCBI Taxonomy" id="2212470"/>
    <lineage>
        <taxon>Bacteria</taxon>
        <taxon>Candidatus Eiseniibacteriota</taxon>
    </lineage>
</organism>
<proteinExistence type="predicted"/>
<dbReference type="Pfam" id="PF13490">
    <property type="entry name" value="zf-HC2"/>
    <property type="match status" value="1"/>
</dbReference>
<evidence type="ECO:0000313" key="3">
    <source>
        <dbReference type="EMBL" id="MBI5169840.1"/>
    </source>
</evidence>
<dbReference type="Proteomes" id="UP000696931">
    <property type="component" value="Unassembled WGS sequence"/>
</dbReference>